<reference evidence="1 2" key="1">
    <citation type="submission" date="2017-09" db="EMBL/GenBank/DDBJ databases">
        <title>The Catabolism of 3,6-Dichlorosalicylic acid is Initiated by the Cytochrome P450 Monooxygenase DsmABC in Rhizorhabdus dicambivorans Ndbn-20.</title>
        <authorList>
            <person name="Na L."/>
        </authorList>
    </citation>
    <scope>NUCLEOTIDE SEQUENCE [LARGE SCALE GENOMIC DNA]</scope>
    <source>
        <strain evidence="1 2">Ndbn-20m</strain>
    </source>
</reference>
<dbReference type="Pfam" id="PF11739">
    <property type="entry name" value="YdbH-like"/>
    <property type="match status" value="1"/>
</dbReference>
<dbReference type="Proteomes" id="UP000218934">
    <property type="component" value="Unassembled WGS sequence"/>
</dbReference>
<keyword evidence="2" id="KW-1185">Reference proteome</keyword>
<evidence type="ECO:0000313" key="2">
    <source>
        <dbReference type="Proteomes" id="UP000218934"/>
    </source>
</evidence>
<comment type="caution">
    <text evidence="1">The sequence shown here is derived from an EMBL/GenBank/DDBJ whole genome shotgun (WGS) entry which is preliminary data.</text>
</comment>
<accession>A0A2A4FZI9</accession>
<dbReference type="RefSeq" id="WP_066969851.1">
    <property type="nucleotide sequence ID" value="NZ_CP023449.1"/>
</dbReference>
<evidence type="ECO:0000313" key="1">
    <source>
        <dbReference type="EMBL" id="PCE43150.1"/>
    </source>
</evidence>
<dbReference type="OrthoDB" id="7597031at2"/>
<sequence length="1040" mass="108593">MSRPLLAIGAGTVLLVGGAVWLWTERTPIAASYIDEALAAKGVPASYRLTRVGFRTQRIEAIRIGDPAHPDLTADWAEIELAVGLTGVRVRAIDAGGVRLRGRLVDGKLSLGAIDRLLPETKSDQPFALPDIGLTARRMGFDVDTPQGMVRTTLDGRGNLKDGFRGTLDLGSDRLAAGGCTVTGVTARIGLHMAGGKPFAKGPASARRIGCPQATIMAPTLAIDARGDGDLTRWRGTLGIERGQLIAGPTQAGRLFGSVGFDLSPKRLAGNARLGAERLRHAAMAADRLVLAADWQADPRAHTASAKGDLRLISGRLDPMVVDRIARQLAVDGVPVGPVLAAWGQALRRSARGVDGIAAFSLSHAPEGGGLRIERIDGAAAGGGRLLVRSEGSEGLGWRWPQGGAVANASIELSGGGLPQLSMSLRQAVPGAPLSGSATIAPTRAAGARLAFAPILFGPGRRGETLVSTRVTMDGPLADGRIEGLDLPIRLAFAGDGRFALNPGCAPLAFNRLAIAGTVIGRASLPVCPVQGALLGRTAAGRIYGGARIAAPRLRGAVGGQPLTLAARSLDIAVARPGFRLDALAVRLGDPMAPTRLDVAMLDGQAGANGLSGRFEEAAGKLAAVPLLISDGAGRWALAGSRFTLDGGIKVDDTETASPRLRQLVSSDVRLVLLGGRIAATATLREPRSGVAVTKVAVRHDLSRGAGDAVLDVDRLRFGKALQPEAVTPLTLGMIANVYGTLNGQGRIRWAGGNVVSDGEFRTDGLNLAAAFGPVTGLSGTIRFTDLLGLVTAPDQQVRIAEVNPGVAVTEGVIRYRILPDRKLAVADGRWPFAGGTLTLEPTVLDMGQPVARRLTFRIDGLDAATFVQQLEFKNIAVTGKFDGVLPIIFDAQGGRIENGVLRVRPGGGTLSYVGDVTNADLGRMARIAFDALKSMRYDRLTIDLNGSLDGEIVSQVRFDGTNDQPQETVRRGGIVGRILAPVTRLPFRFKITITAPFRGLVNSAQTFVDPSIVLRNTASGAVQAQPVDPVTPPTSIQPR</sequence>
<dbReference type="EMBL" id="NWUF01000005">
    <property type="protein sequence ID" value="PCE43150.1"/>
    <property type="molecule type" value="Genomic_DNA"/>
</dbReference>
<organism evidence="1 2">
    <name type="scientific">Rhizorhabdus dicambivorans</name>
    <dbReference type="NCBI Taxonomy" id="1850238"/>
    <lineage>
        <taxon>Bacteria</taxon>
        <taxon>Pseudomonadati</taxon>
        <taxon>Pseudomonadota</taxon>
        <taxon>Alphaproteobacteria</taxon>
        <taxon>Sphingomonadales</taxon>
        <taxon>Sphingomonadaceae</taxon>
        <taxon>Rhizorhabdus</taxon>
    </lineage>
</organism>
<dbReference type="KEGG" id="rdi:CMV14_17810"/>
<dbReference type="InterPro" id="IPR021730">
    <property type="entry name" value="YdbH"/>
</dbReference>
<proteinExistence type="predicted"/>
<dbReference type="AlphaFoldDB" id="A0A2A4FZI9"/>
<gene>
    <name evidence="1" type="ORF">COO09_07595</name>
</gene>
<name>A0A2A4FZI9_9SPHN</name>
<protein>
    <submittedName>
        <fullName evidence="1">Uncharacterized protein</fullName>
    </submittedName>
</protein>